<dbReference type="OMA" id="TWDYAPH"/>
<evidence type="ECO:0000256" key="10">
    <source>
        <dbReference type="ARBA" id="ARBA00023157"/>
    </source>
</evidence>
<dbReference type="InterPro" id="IPR000421">
    <property type="entry name" value="FA58C"/>
</dbReference>
<dbReference type="InterPro" id="IPR008979">
    <property type="entry name" value="Galactose-bd-like_sf"/>
</dbReference>
<dbReference type="SUPFAM" id="SSF49503">
    <property type="entry name" value="Cupredoxins"/>
    <property type="match status" value="6"/>
</dbReference>
<feature type="disulfide bond" evidence="12">
    <location>
        <begin position="637"/>
        <end position="718"/>
    </location>
</feature>
<keyword evidence="3" id="KW-0964">Secreted</keyword>
<dbReference type="InterPro" id="IPR050633">
    <property type="entry name" value="Neuropilin_MCO_CoagFactor"/>
</dbReference>
<dbReference type="GO" id="GO:0090729">
    <property type="term" value="F:toxin activity"/>
    <property type="evidence" value="ECO:0007669"/>
    <property type="project" value="UniProtKB-KW"/>
</dbReference>
<feature type="disulfide bond" evidence="12">
    <location>
        <begin position="535"/>
        <end position="561"/>
    </location>
</feature>
<evidence type="ECO:0000256" key="8">
    <source>
        <dbReference type="ARBA" id="ARBA00022837"/>
    </source>
</evidence>
<evidence type="ECO:0000256" key="3">
    <source>
        <dbReference type="ARBA" id="ARBA00022525"/>
    </source>
</evidence>
<evidence type="ECO:0000313" key="16">
    <source>
        <dbReference type="Ensembl" id="ENSVKKP00000020629.1"/>
    </source>
</evidence>
<dbReference type="GO" id="GO:0005886">
    <property type="term" value="C:plasma membrane"/>
    <property type="evidence" value="ECO:0007669"/>
    <property type="project" value="TreeGrafter"/>
</dbReference>
<dbReference type="FunFam" id="2.60.40.420:FF:000028">
    <property type="entry name" value="Ceruloplasmin"/>
    <property type="match status" value="1"/>
</dbReference>
<dbReference type="PIRSF" id="PIRSF000354">
    <property type="entry name" value="Factors_V_VIII"/>
    <property type="match status" value="1"/>
</dbReference>
<reference evidence="16" key="1">
    <citation type="submission" date="2025-08" db="UniProtKB">
        <authorList>
            <consortium name="Ensembl"/>
        </authorList>
    </citation>
    <scope>IDENTIFICATION</scope>
</reference>
<dbReference type="Proteomes" id="UP000694545">
    <property type="component" value="Unplaced"/>
</dbReference>
<dbReference type="Pfam" id="PF07731">
    <property type="entry name" value="Cu-oxidase_2"/>
    <property type="match status" value="1"/>
</dbReference>
<feature type="disulfide bond" evidence="12">
    <location>
        <begin position="1810"/>
        <end position="1958"/>
    </location>
</feature>
<feature type="region of interest" description="Disordered" evidence="13">
    <location>
        <begin position="970"/>
        <end position="1090"/>
    </location>
</feature>
<feature type="disulfide bond" evidence="12">
    <location>
        <begin position="1688"/>
        <end position="1692"/>
    </location>
</feature>
<feature type="region of interest" description="Disordered" evidence="13">
    <location>
        <begin position="889"/>
        <end position="931"/>
    </location>
</feature>
<feature type="compositionally biased region" description="Polar residues" evidence="13">
    <location>
        <begin position="890"/>
        <end position="903"/>
    </location>
</feature>
<dbReference type="PROSITE" id="PS01285">
    <property type="entry name" value="FA58C_1"/>
    <property type="match status" value="1"/>
</dbReference>
<evidence type="ECO:0000256" key="14">
    <source>
        <dbReference type="SAM" id="SignalP"/>
    </source>
</evidence>
<dbReference type="InterPro" id="IPR024715">
    <property type="entry name" value="Factor_5/8-like"/>
</dbReference>
<dbReference type="GO" id="GO:0016504">
    <property type="term" value="F:peptidase activator activity"/>
    <property type="evidence" value="ECO:0007669"/>
    <property type="project" value="UniProtKB-KW"/>
</dbReference>
<feature type="chain" id="PRO_5034363263" evidence="14">
    <location>
        <begin position="22"/>
        <end position="2121"/>
    </location>
</feature>
<organism evidence="16 17">
    <name type="scientific">Varanus komodoensis</name>
    <name type="common">Komodo dragon</name>
    <dbReference type="NCBI Taxonomy" id="61221"/>
    <lineage>
        <taxon>Eukaryota</taxon>
        <taxon>Metazoa</taxon>
        <taxon>Chordata</taxon>
        <taxon>Craniata</taxon>
        <taxon>Vertebrata</taxon>
        <taxon>Euteleostomi</taxon>
        <taxon>Lepidosauria</taxon>
        <taxon>Squamata</taxon>
        <taxon>Bifurcata</taxon>
        <taxon>Unidentata</taxon>
        <taxon>Episquamata</taxon>
        <taxon>Toxicofera</taxon>
        <taxon>Anguimorpha</taxon>
        <taxon>Paleoanguimorpha</taxon>
        <taxon>Varanoidea</taxon>
        <taxon>Varanidae</taxon>
        <taxon>Varanus</taxon>
    </lineage>
</organism>
<dbReference type="Ensembl" id="ENSVKKT00000021135.1">
    <property type="protein sequence ID" value="ENSVKKP00000020629.1"/>
    <property type="gene ID" value="ENSVKKG00000013116.1"/>
</dbReference>
<keyword evidence="5" id="KW-0479">Metal-binding</keyword>
<feature type="compositionally biased region" description="Low complexity" evidence="13">
    <location>
        <begin position="1004"/>
        <end position="1014"/>
    </location>
</feature>
<evidence type="ECO:0000256" key="13">
    <source>
        <dbReference type="SAM" id="MobiDB-lite"/>
    </source>
</evidence>
<evidence type="ECO:0000256" key="9">
    <source>
        <dbReference type="ARBA" id="ARBA00022866"/>
    </source>
</evidence>
<feature type="disulfide bond" evidence="12">
    <location>
        <begin position="1621"/>
        <end position="1647"/>
    </location>
</feature>
<keyword evidence="7" id="KW-0677">Repeat</keyword>
<protein>
    <submittedName>
        <fullName evidence="16">Coagulation factor VIII</fullName>
    </submittedName>
</protein>
<dbReference type="PANTHER" id="PTHR46806">
    <property type="entry name" value="F5/8 TYPE C DOMAIN-CONTAINING PROTEIN"/>
    <property type="match status" value="1"/>
</dbReference>
<feature type="domain" description="F5/8 type C" evidence="15">
    <location>
        <begin position="1963"/>
        <end position="2115"/>
    </location>
</feature>
<feature type="domain" description="F5/8 type C" evidence="15">
    <location>
        <begin position="1810"/>
        <end position="1958"/>
    </location>
</feature>
<dbReference type="Gene3D" id="2.60.40.420">
    <property type="entry name" value="Cupredoxins - blue copper proteins"/>
    <property type="match status" value="6"/>
</dbReference>
<dbReference type="GO" id="GO:0044469">
    <property type="term" value="P:venom-mediated blood coagulation"/>
    <property type="evidence" value="ECO:0007669"/>
    <property type="project" value="UniProtKB-ARBA"/>
</dbReference>
<keyword evidence="11" id="KW-0325">Glycoprotein</keyword>
<dbReference type="PANTHER" id="PTHR46806:SF7">
    <property type="entry name" value="COAGULATION FACTOR VIII"/>
    <property type="match status" value="1"/>
</dbReference>
<dbReference type="OrthoDB" id="2121828at2759"/>
<dbReference type="GO" id="GO:0038023">
    <property type="term" value="F:signaling receptor activity"/>
    <property type="evidence" value="ECO:0007669"/>
    <property type="project" value="TreeGrafter"/>
</dbReference>
<dbReference type="FunFam" id="2.60.40.420:FF:000011">
    <property type="entry name" value="Coagulation factor VIII (Predicted)"/>
    <property type="match status" value="1"/>
</dbReference>
<keyword evidence="9" id="KW-0655">Prothrombin activator</keyword>
<accession>A0A8D2LEL7</accession>
<feature type="compositionally biased region" description="Polar residues" evidence="13">
    <location>
        <begin position="770"/>
        <end position="801"/>
    </location>
</feature>
<dbReference type="SMART" id="SM00231">
    <property type="entry name" value="FA58C"/>
    <property type="match status" value="2"/>
</dbReference>
<proteinExistence type="inferred from homology"/>
<dbReference type="PROSITE" id="PS01286">
    <property type="entry name" value="FA58C_2"/>
    <property type="match status" value="2"/>
</dbReference>
<feature type="region of interest" description="Disordered" evidence="13">
    <location>
        <begin position="1238"/>
        <end position="1281"/>
    </location>
</feature>
<dbReference type="GO" id="GO:0005507">
    <property type="term" value="F:copper ion binding"/>
    <property type="evidence" value="ECO:0007669"/>
    <property type="project" value="InterPro"/>
</dbReference>
<dbReference type="PROSITE" id="PS50022">
    <property type="entry name" value="FA58C_3"/>
    <property type="match status" value="2"/>
</dbReference>
<dbReference type="GeneID" id="123021932"/>
<dbReference type="Gene3D" id="2.60.120.260">
    <property type="entry name" value="Galactose-binding domain-like"/>
    <property type="match status" value="2"/>
</dbReference>
<dbReference type="InterPro" id="IPR008972">
    <property type="entry name" value="Cupredoxin"/>
</dbReference>
<keyword evidence="10 12" id="KW-1015">Disulfide bond</keyword>
<dbReference type="InterPro" id="IPR011706">
    <property type="entry name" value="Cu-oxidase_C"/>
</dbReference>
<dbReference type="PROSITE" id="PS00079">
    <property type="entry name" value="MULTICOPPER_OXIDASE1"/>
    <property type="match status" value="2"/>
</dbReference>
<dbReference type="GO" id="GO:0005576">
    <property type="term" value="C:extracellular region"/>
    <property type="evidence" value="ECO:0007669"/>
    <property type="project" value="UniProtKB-SubCell"/>
</dbReference>
<feature type="region of interest" description="Disordered" evidence="13">
    <location>
        <begin position="1313"/>
        <end position="1337"/>
    </location>
</feature>
<evidence type="ECO:0000256" key="12">
    <source>
        <dbReference type="PIRSR" id="PIRSR000354-1"/>
    </source>
</evidence>
<feature type="compositionally biased region" description="Polar residues" evidence="13">
    <location>
        <begin position="1049"/>
        <end position="1067"/>
    </location>
</feature>
<evidence type="ECO:0000256" key="11">
    <source>
        <dbReference type="ARBA" id="ARBA00023180"/>
    </source>
</evidence>
<evidence type="ECO:0000256" key="1">
    <source>
        <dbReference type="ARBA" id="ARBA00004613"/>
    </source>
</evidence>
<name>A0A8D2LEL7_VARKO</name>
<keyword evidence="4" id="KW-0800">Toxin</keyword>
<dbReference type="Pfam" id="PF00754">
    <property type="entry name" value="F5_F8_type_C"/>
    <property type="match status" value="2"/>
</dbReference>
<feature type="disulfide bond" evidence="12">
    <location>
        <begin position="161"/>
        <end position="187"/>
    </location>
</feature>
<feature type="region of interest" description="Disordered" evidence="13">
    <location>
        <begin position="1412"/>
        <end position="1464"/>
    </location>
</feature>
<evidence type="ECO:0000256" key="4">
    <source>
        <dbReference type="ARBA" id="ARBA00022656"/>
    </source>
</evidence>
<evidence type="ECO:0000256" key="5">
    <source>
        <dbReference type="ARBA" id="ARBA00022723"/>
    </source>
</evidence>
<keyword evidence="17" id="KW-1185">Reference proteome</keyword>
<feature type="compositionally biased region" description="Basic and acidic residues" evidence="13">
    <location>
        <begin position="1444"/>
        <end position="1459"/>
    </location>
</feature>
<evidence type="ECO:0000256" key="7">
    <source>
        <dbReference type="ARBA" id="ARBA00022737"/>
    </source>
</evidence>
<feature type="region of interest" description="Disordered" evidence="13">
    <location>
        <begin position="760"/>
        <end position="802"/>
    </location>
</feature>
<comment type="subcellular location">
    <subcellularLocation>
        <location evidence="1">Secreted</location>
    </subcellularLocation>
</comment>
<dbReference type="GO" id="GO:0016491">
    <property type="term" value="F:oxidoreductase activity"/>
    <property type="evidence" value="ECO:0007669"/>
    <property type="project" value="InterPro"/>
</dbReference>
<evidence type="ECO:0000259" key="15">
    <source>
        <dbReference type="PROSITE" id="PS50022"/>
    </source>
</evidence>
<feature type="disulfide bond" evidence="12">
    <location>
        <begin position="254"/>
        <end position="335"/>
    </location>
</feature>
<dbReference type="InterPro" id="IPR033138">
    <property type="entry name" value="Cu_oxidase_CS"/>
</dbReference>
<dbReference type="CTD" id="2157"/>
<keyword evidence="8" id="KW-0106">Calcium</keyword>
<comment type="similarity">
    <text evidence="2">Belongs to the multicopper oxidase family.</text>
</comment>
<feature type="compositionally biased region" description="Basic and acidic residues" evidence="13">
    <location>
        <begin position="1267"/>
        <end position="1281"/>
    </location>
</feature>
<reference evidence="16" key="2">
    <citation type="submission" date="2025-09" db="UniProtKB">
        <authorList>
            <consortium name="Ensembl"/>
        </authorList>
    </citation>
    <scope>IDENTIFICATION</scope>
</reference>
<dbReference type="CDD" id="cd00057">
    <property type="entry name" value="FA58C"/>
    <property type="match status" value="2"/>
</dbReference>
<dbReference type="GO" id="GO:0032991">
    <property type="term" value="C:protein-containing complex"/>
    <property type="evidence" value="ECO:0007669"/>
    <property type="project" value="UniProtKB-ARBA"/>
</dbReference>
<feature type="signal peptide" evidence="14">
    <location>
        <begin position="1"/>
        <end position="21"/>
    </location>
</feature>
<dbReference type="FunFam" id="2.60.120.260:FF:000002">
    <property type="entry name" value="Coagulation factor VIII"/>
    <property type="match status" value="2"/>
</dbReference>
<sequence>MWKVRLPVSIILCCLVERSVGIIRRYYIGAVETDWNYVPVVQKGESSPATATQYRKAVYMEYTDVTFTQTKPKPAWMGILGPTIQAEVYDKVVVTFKNLASHPFSILATGVSYWKASEGAGYGDETSWPEKEDDAVRPGHSHTYVWEILQDQGPTGSDPDCLTYAYSSHVNSVKDTNSGLIGALLVCKPGTLQRNTGPRNILQEFVLLFSVFDEGKSWYSEFNGLGNSSSQGRKTELHTINGFAFSSLPGLKMCQKRPVYLYVIGLGTKAGVHSIFFEGHTFLVRGHRQATLDISPATFLTVEMMPSTNGTFQMFCQIPSHQRAGMEASLTVEICPEPPQKTMRVADLFEDDSYDYYSEDDIESTVFNMEGHASRIMARSRGKRHSVIWEHYIAAEEVEWDYAPIRPTDLDRAYTSQFLESGPHRIGSKYKKVVFVEYEDATFRKRKASHPDHLGILGPVLKGETGDELKITFRNLASRPYNIYPHGITNVTSFFPVASKKPLNLKIMPLRPGKQFVYRWTIMPEDGPTHSDPRCLTRYYYSSIKPMKDLASGLIGPLLICFKETMDQRGNQIMSDDARFLLFSVFDENLSWYLEENIKRSCTDAANTNPQDPGFYASNLMYSINGYVFDNLHLQLCQNKVVYWYVLSVGAQTEILSVFFSGNTFNHNAVFEEILTLFPLSGETVFMSMENPGVWVLGCLNPNFRRQGMKATITISNCLLDVESAIGDDYDEDYYERIPDYAFEYDTLQPRGLRTIKKHLQPYKKKEQDNATSPLENETPSSEQLNQSPKQNGKRNSTSPLLSPEETLYLHDLFSPPQDGEMLEFLPSDVFASEEEILATPKQNLENMSLTQEGSLHNENFFKATANPVNEVFVFGMPGSVQEARVIQENPGQQKATEGVTSPSVPPLENMEAPLDHSATNQSKESFSEMDLAENQSLNAGKSSLNLDTNLSELNTGNLESRLTVRTSLGDAARSERRNAVTLMPAGLMNEEGALRTMPPVGESSFNASGSSASPGDLEREPLFQDTLENQSTGPSELKISPGTGGLAPQNNDTASQESNGHLSQKATDQEDESFAAGESLRTETETAGVPSLVAPYSTMMGSQDNSTPLAEALLLSNKGTHNETLDTIPLGRTFQDHKTVKVMQLSQDTAPGSPGLLKEYNSIRLQNDKTVDSDRLLSNPHGTVKAIDTNDILVSNDQLSTNLFHAGQETDGLQLQGAVQEASHSKNVSEKVNPALPRFDATSKRSLGRGNTSHQRGKTLSQLVKPRNDTGSEEFVGNREHQLQLKSDIQSHEKSASGTAFKSCQKGLRGCSGHLDKRSLRSPQATSQETEAKEARNVKVPGTVEGTAQTLHSDLFFMLSNRAKASITRALSVEEAKGEDGIASPSGNKMSLLERGGKDGESRIAMQGVNKSENSVPGPQAHGEVPMTPSDLNRLAETNSSKRLRETPEYDDYSKAEESPEEFDIYEEDYQDPRTLGGKVRQYFIAAEEVMWDYGSQTASPYLKDKHPSNDGKVSKQYKKVVFRGYLDSSFTQPLVRGELDEHLGILGPYIRGQVDDVIMVTFKNMASRPYSFYSNLLPYKGNNGTREQPSQDPVQPNDIRNYSFKVLPPMAPAMNEFDCKAWAYFSTVSLEKDLHSGLIGPLIICKAGVLSTAYVRQLSVQEFSLLFTIFDETKSWYFVENLEQNCPLPCHIQRDDPAVKASNTFYAVNGYVRDTLPGLVMGQHQKIRWYLLNVGGAEDIHPVHFHGQVFTIRMAQEYRLGIYTLYPGIFEVVEMRPSHPGIWRVECAVSENEQAGMSALFLVYDQQCQIPLGLASGYITDSQVTASNHFGQWVPNLARLDKSGSINAWSAVETNSWIQVDLLQPKIIHGIKTQGARQKFSSLYISQFVIFYSLDGHRWKGYKGNATSSQMIFFGNVDAAGVKDNTFNPPMVARYIRLHPTHFSIRNTLRMELIGCDLNSCCMPLGMENEAISNEQISASSYIDGVFSSWAPFLARLNMGGRINAWRPKVDSQKEWLQIDFKRTMRVTGLLTQGARAVFTKMFVSSFSLSSSPDGKSWSPVLQDGKKKVFQGNQDHSSPVMNFLDFPLFTQYLRIHPVSWNNHIALRMEILGCNTQQTA</sequence>
<evidence type="ECO:0000256" key="6">
    <source>
        <dbReference type="ARBA" id="ARBA00022729"/>
    </source>
</evidence>
<keyword evidence="6 14" id="KW-0732">Signal</keyword>
<evidence type="ECO:0000313" key="17">
    <source>
        <dbReference type="Proteomes" id="UP000694545"/>
    </source>
</evidence>
<dbReference type="SUPFAM" id="SSF49785">
    <property type="entry name" value="Galactose-binding domain-like"/>
    <property type="match status" value="2"/>
</dbReference>
<evidence type="ECO:0000256" key="2">
    <source>
        <dbReference type="ARBA" id="ARBA00010609"/>
    </source>
</evidence>
<gene>
    <name evidence="16" type="primary">F8</name>
</gene>
<dbReference type="RefSeq" id="XP_044283126.1">
    <property type="nucleotide sequence ID" value="XM_044427191.1"/>
</dbReference>
<feature type="compositionally biased region" description="Polar residues" evidence="13">
    <location>
        <begin position="1250"/>
        <end position="1263"/>
    </location>
</feature>